<dbReference type="Proteomes" id="UP000694846">
    <property type="component" value="Unplaced"/>
</dbReference>
<feature type="domain" description="Helicase ATP-binding" evidence="11">
    <location>
        <begin position="67"/>
        <end position="242"/>
    </location>
</feature>
<dbReference type="SUPFAM" id="SSF158702">
    <property type="entry name" value="Sec63 N-terminal domain-like"/>
    <property type="match status" value="1"/>
</dbReference>
<evidence type="ECO:0000256" key="9">
    <source>
        <dbReference type="ARBA" id="ARBA00048988"/>
    </source>
</evidence>
<dbReference type="InterPro" id="IPR048960">
    <property type="entry name" value="POLQ-like_helical"/>
</dbReference>
<organism evidence="13 15">
    <name type="scientific">Sipha flava</name>
    <name type="common">yellow sugarcane aphid</name>
    <dbReference type="NCBI Taxonomy" id="143950"/>
    <lineage>
        <taxon>Eukaryota</taxon>
        <taxon>Metazoa</taxon>
        <taxon>Ecdysozoa</taxon>
        <taxon>Arthropoda</taxon>
        <taxon>Hexapoda</taxon>
        <taxon>Insecta</taxon>
        <taxon>Pterygota</taxon>
        <taxon>Neoptera</taxon>
        <taxon>Paraneoptera</taxon>
        <taxon>Hemiptera</taxon>
        <taxon>Sternorrhyncha</taxon>
        <taxon>Aphidomorpha</taxon>
        <taxon>Aphidoidea</taxon>
        <taxon>Aphididae</taxon>
        <taxon>Sipha</taxon>
    </lineage>
</organism>
<dbReference type="OrthoDB" id="2320933at2759"/>
<evidence type="ECO:0000256" key="10">
    <source>
        <dbReference type="SAM" id="Coils"/>
    </source>
</evidence>
<dbReference type="GO" id="GO:0016787">
    <property type="term" value="F:hydrolase activity"/>
    <property type="evidence" value="ECO:0007669"/>
    <property type="project" value="UniProtKB-KW"/>
</dbReference>
<dbReference type="InterPro" id="IPR050474">
    <property type="entry name" value="Hel308_SKI2-like"/>
</dbReference>
<evidence type="ECO:0000259" key="12">
    <source>
        <dbReference type="PROSITE" id="PS51194"/>
    </source>
</evidence>
<feature type="coiled-coil region" evidence="10">
    <location>
        <begin position="787"/>
        <end position="814"/>
    </location>
</feature>
<dbReference type="PANTHER" id="PTHR47961:SF12">
    <property type="entry name" value="HELICASE POLQ-LIKE"/>
    <property type="match status" value="1"/>
</dbReference>
<dbReference type="GO" id="GO:0006302">
    <property type="term" value="P:double-strand break repair"/>
    <property type="evidence" value="ECO:0007669"/>
    <property type="project" value="UniProtKB-ARBA"/>
</dbReference>
<dbReference type="PANTHER" id="PTHR47961">
    <property type="entry name" value="DNA POLYMERASE THETA, PUTATIVE (AFU_ORTHOLOGUE AFUA_1G05260)-RELATED"/>
    <property type="match status" value="1"/>
</dbReference>
<dbReference type="Pfam" id="PF00271">
    <property type="entry name" value="Helicase_C"/>
    <property type="match status" value="1"/>
</dbReference>
<sequence length="822" mass="92133">MKSTNLTSNVIKQKRQLETTFYGNFSKRSNMDNDNDFFGLPSKVKHMFKKHKKITQLYDWQIECLNLEAVKNRTNLIYALPTSGGKTLVAEILMLKELLISERNVLFILPYVALVQEKVQSLCPFGLNLEFNVEEYVGGKGKHPPIQRKRKSTLYVCTLERGAGLVDCMLADNGQLGGRSVGMIVVDELHLLGEQKRGALLETTLTKVLYSNYNIQIIGMSATIGNMNEIGNFLNAYVYTKDFRPVQLKESVKINQDIFVINKDVDGSMKIKLDRKLNFDIYTSDMKRLDPSGIGLLVREILPNGSCLVFCPTKSSCQSIAKIIYKSIGKEEACVQLKEKEELYKALKEEGDGKVCPLLTRSILFGVAYHNSGLTNAERKLLEEAFLGGIIKCICCTSTLAAGVNLPAQRVIITSPFVGRDFMKQSTYRQMVGRAGRAGLTESGDSVLLCQENDKEKIKILLENGVEHIDSCLGTEENIVYSMILSSISTGCTSSQEQLVNLMKCTLFIKQAEKYNDECTVASDLIESCLDKLRSLNAFNKPVERTLKLTPIANAAVAANLDILEAQKLYTELIEASSALLLINKLHLLYLAVPYTECITLERQYVLEIMTNLKGDQQALANRLGINELCISQFISYGKIKNISEIIWNKFIMSLILNDLWNKESIWTVSKTYNLSRGTIHSFLSRTASHASSILRFTEALQDKKLDHFPMLFQNIIPKLNIGVLGYSSDLESLMSLPSVRFGRATQLYKAGYKTLNDVAKANKKKLCNDISHLSIKVAREMIASAKLMLLSKAEALEELAESLRADLNQSISKDKENILWF</sequence>
<keyword evidence="6" id="KW-0067">ATP-binding</keyword>
<dbReference type="Pfam" id="PF20470">
    <property type="entry name" value="HTH_61"/>
    <property type="match status" value="1"/>
</dbReference>
<reference evidence="14 15" key="1">
    <citation type="submission" date="2025-04" db="UniProtKB">
        <authorList>
            <consortium name="RefSeq"/>
        </authorList>
    </citation>
    <scope>IDENTIFICATION</scope>
    <source>
        <tissue evidence="14 15">Whole body</tissue>
    </source>
</reference>
<dbReference type="CDD" id="cd18795">
    <property type="entry name" value="SF2_C_Ski2"/>
    <property type="match status" value="1"/>
</dbReference>
<dbReference type="Gene3D" id="1.10.150.20">
    <property type="entry name" value="5' to 3' exonuclease, C-terminal subdomain"/>
    <property type="match status" value="1"/>
</dbReference>
<accession>A0A8B8FIN6</accession>
<gene>
    <name evidence="14 15" type="primary">LOC112683565</name>
</gene>
<keyword evidence="5" id="KW-0347">Helicase</keyword>
<dbReference type="SUPFAM" id="SSF52540">
    <property type="entry name" value="P-loop containing nucleoside triphosphate hydrolases"/>
    <property type="match status" value="1"/>
</dbReference>
<dbReference type="RefSeq" id="XP_025410432.1">
    <property type="nucleotide sequence ID" value="XM_025554647.1"/>
</dbReference>
<dbReference type="GO" id="GO:0003676">
    <property type="term" value="F:nucleic acid binding"/>
    <property type="evidence" value="ECO:0007669"/>
    <property type="project" value="InterPro"/>
</dbReference>
<keyword evidence="2" id="KW-0547">Nucleotide-binding</keyword>
<dbReference type="InterPro" id="IPR011545">
    <property type="entry name" value="DEAD/DEAH_box_helicase_dom"/>
</dbReference>
<evidence type="ECO:0000256" key="5">
    <source>
        <dbReference type="ARBA" id="ARBA00022806"/>
    </source>
</evidence>
<keyword evidence="10" id="KW-0175">Coiled coil</keyword>
<dbReference type="Pfam" id="PF00270">
    <property type="entry name" value="DEAD"/>
    <property type="match status" value="1"/>
</dbReference>
<feature type="domain" description="Helicase C-terminal" evidence="12">
    <location>
        <begin position="293"/>
        <end position="480"/>
    </location>
</feature>
<evidence type="ECO:0000256" key="6">
    <source>
        <dbReference type="ARBA" id="ARBA00022840"/>
    </source>
</evidence>
<name>A0A8B8FIN6_9HEMI</name>
<protein>
    <submittedName>
        <fullName evidence="14 15">Helicase POLQ-like isoform X1</fullName>
    </submittedName>
</protein>
<dbReference type="PROSITE" id="PS51194">
    <property type="entry name" value="HELICASE_CTER"/>
    <property type="match status" value="1"/>
</dbReference>
<keyword evidence="4" id="KW-0378">Hydrolase</keyword>
<keyword evidence="13" id="KW-1185">Reference proteome</keyword>
<dbReference type="SMART" id="SM00487">
    <property type="entry name" value="DEXDc"/>
    <property type="match status" value="1"/>
</dbReference>
<evidence type="ECO:0000256" key="7">
    <source>
        <dbReference type="ARBA" id="ARBA00023204"/>
    </source>
</evidence>
<evidence type="ECO:0000256" key="4">
    <source>
        <dbReference type="ARBA" id="ARBA00022801"/>
    </source>
</evidence>
<dbReference type="Pfam" id="PF21099">
    <property type="entry name" value="POLQ_helical"/>
    <property type="match status" value="1"/>
</dbReference>
<dbReference type="PROSITE" id="PS51192">
    <property type="entry name" value="HELICASE_ATP_BIND_1"/>
    <property type="match status" value="1"/>
</dbReference>
<proteinExistence type="predicted"/>
<dbReference type="FunFam" id="3.40.50.300:FF:000813">
    <property type="entry name" value="helicase POLQ-like isoform X1"/>
    <property type="match status" value="1"/>
</dbReference>
<dbReference type="AlphaFoldDB" id="A0A8B8FIN6"/>
<evidence type="ECO:0000256" key="3">
    <source>
        <dbReference type="ARBA" id="ARBA00022763"/>
    </source>
</evidence>
<keyword evidence="8" id="KW-0539">Nucleus</keyword>
<dbReference type="CDD" id="cd18026">
    <property type="entry name" value="DEXHc_POLQ-like"/>
    <property type="match status" value="1"/>
</dbReference>
<keyword evidence="3" id="KW-0227">DNA damage</keyword>
<dbReference type="RefSeq" id="XP_025410431.1">
    <property type="nucleotide sequence ID" value="XM_025554646.1"/>
</dbReference>
<comment type="subcellular location">
    <subcellularLocation>
        <location evidence="1">Nucleus</location>
    </subcellularLocation>
</comment>
<dbReference type="InterPro" id="IPR001650">
    <property type="entry name" value="Helicase_C-like"/>
</dbReference>
<dbReference type="InterPro" id="IPR014001">
    <property type="entry name" value="Helicase_ATP-bd"/>
</dbReference>
<dbReference type="GeneID" id="112683565"/>
<evidence type="ECO:0000256" key="1">
    <source>
        <dbReference type="ARBA" id="ARBA00004123"/>
    </source>
</evidence>
<dbReference type="SMART" id="SM00490">
    <property type="entry name" value="HELICc"/>
    <property type="match status" value="1"/>
</dbReference>
<dbReference type="InterPro" id="IPR046931">
    <property type="entry name" value="HTH_61"/>
</dbReference>
<evidence type="ECO:0000259" key="11">
    <source>
        <dbReference type="PROSITE" id="PS51192"/>
    </source>
</evidence>
<dbReference type="Gene3D" id="1.10.3380.20">
    <property type="match status" value="1"/>
</dbReference>
<dbReference type="GO" id="GO:0005634">
    <property type="term" value="C:nucleus"/>
    <property type="evidence" value="ECO:0007669"/>
    <property type="project" value="UniProtKB-SubCell"/>
</dbReference>
<keyword evidence="7" id="KW-0234">DNA repair</keyword>
<evidence type="ECO:0000256" key="2">
    <source>
        <dbReference type="ARBA" id="ARBA00022741"/>
    </source>
</evidence>
<evidence type="ECO:0000313" key="15">
    <source>
        <dbReference type="RefSeq" id="XP_025410432.1"/>
    </source>
</evidence>
<dbReference type="CTD" id="38905"/>
<comment type="catalytic activity">
    <reaction evidence="9">
        <text>ATP + H2O = ADP + phosphate + H(+)</text>
        <dbReference type="Rhea" id="RHEA:13065"/>
        <dbReference type="ChEBI" id="CHEBI:15377"/>
        <dbReference type="ChEBI" id="CHEBI:15378"/>
        <dbReference type="ChEBI" id="CHEBI:30616"/>
        <dbReference type="ChEBI" id="CHEBI:43474"/>
        <dbReference type="ChEBI" id="CHEBI:456216"/>
        <dbReference type="EC" id="5.6.2.4"/>
    </reaction>
</comment>
<evidence type="ECO:0000313" key="13">
    <source>
        <dbReference type="Proteomes" id="UP000694846"/>
    </source>
</evidence>
<evidence type="ECO:0000256" key="8">
    <source>
        <dbReference type="ARBA" id="ARBA00023242"/>
    </source>
</evidence>
<evidence type="ECO:0000313" key="14">
    <source>
        <dbReference type="RefSeq" id="XP_025410431.1"/>
    </source>
</evidence>
<dbReference type="InterPro" id="IPR027417">
    <property type="entry name" value="P-loop_NTPase"/>
</dbReference>
<dbReference type="Gene3D" id="3.40.50.300">
    <property type="entry name" value="P-loop containing nucleotide triphosphate hydrolases"/>
    <property type="match status" value="2"/>
</dbReference>
<dbReference type="GO" id="GO:0005524">
    <property type="term" value="F:ATP binding"/>
    <property type="evidence" value="ECO:0007669"/>
    <property type="project" value="UniProtKB-KW"/>
</dbReference>
<dbReference type="GO" id="GO:0043138">
    <property type="term" value="F:3'-5' DNA helicase activity"/>
    <property type="evidence" value="ECO:0007669"/>
    <property type="project" value="UniProtKB-EC"/>
</dbReference>